<gene>
    <name evidence="4" type="ORF">MBORA_12680</name>
</gene>
<accession>A0A166AP71</accession>
<proteinExistence type="inferred from homology"/>
<dbReference type="RefSeq" id="WP_063720396.1">
    <property type="nucleotide sequence ID" value="NZ_CAJVUI010000002.1"/>
</dbReference>
<dbReference type="PROSITE" id="PS51668">
    <property type="entry name" value="TSAA_2"/>
    <property type="match status" value="1"/>
</dbReference>
<feature type="domain" description="TsaA-like" evidence="3">
    <location>
        <begin position="8"/>
        <end position="131"/>
    </location>
</feature>
<evidence type="ECO:0000256" key="1">
    <source>
        <dbReference type="ARBA" id="ARBA00022691"/>
    </source>
</evidence>
<dbReference type="InterPro" id="IPR040372">
    <property type="entry name" value="YaeB-like"/>
</dbReference>
<protein>
    <submittedName>
        <fullName evidence="4">S-adenosyl-L-methionine-binding protein</fullName>
    </submittedName>
</protein>
<comment type="caution">
    <text evidence="4">The sequence shown here is derived from an EMBL/GenBank/DDBJ whole genome shotgun (WGS) entry which is preliminary data.</text>
</comment>
<evidence type="ECO:0000256" key="2">
    <source>
        <dbReference type="ARBA" id="ARBA00033753"/>
    </source>
</evidence>
<dbReference type="OrthoDB" id="40408at2157"/>
<dbReference type="Pfam" id="PF01980">
    <property type="entry name" value="TrmO_N"/>
    <property type="match status" value="1"/>
</dbReference>
<dbReference type="Gene3D" id="2.40.30.70">
    <property type="entry name" value="YaeB-like"/>
    <property type="match status" value="1"/>
</dbReference>
<dbReference type="Proteomes" id="UP000077428">
    <property type="component" value="Unassembled WGS sequence"/>
</dbReference>
<keyword evidence="1" id="KW-0949">S-adenosyl-L-methionine</keyword>
<sequence>MTNEGIIFHPIGYIHSKFNNMNKTPKNSRNTNETWMEIDLKYLEAMCDMKVGEEYMLIFYFNQSKGYKMKVPLMGDGPITGLFSTHAPCRPNPIGVSNITIKEIDKNKIKFIGVDMLDGTPILDIKNAVKS</sequence>
<dbReference type="STRING" id="66851.MBORA_12680"/>
<dbReference type="InterPro" id="IPR036414">
    <property type="entry name" value="YaeB_N_sf"/>
</dbReference>
<keyword evidence="5" id="KW-1185">Reference proteome</keyword>
<comment type="similarity">
    <text evidence="2">Belongs to the tRNA methyltransferase O family.</text>
</comment>
<dbReference type="PATRIC" id="fig|66851.6.peg.1377"/>
<dbReference type="InterPro" id="IPR036413">
    <property type="entry name" value="YaeB-like_sf"/>
</dbReference>
<dbReference type="InterPro" id="IPR023370">
    <property type="entry name" value="TrmO-like_N"/>
</dbReference>
<dbReference type="AlphaFoldDB" id="A0A166AP71"/>
<dbReference type="PANTHER" id="PTHR12818">
    <property type="entry name" value="TRNA (ADENINE(37)-N6)-METHYLTRANSFERASE"/>
    <property type="match status" value="1"/>
</dbReference>
<dbReference type="SUPFAM" id="SSF118196">
    <property type="entry name" value="YaeB-like"/>
    <property type="match status" value="1"/>
</dbReference>
<evidence type="ECO:0000259" key="3">
    <source>
        <dbReference type="PROSITE" id="PS51668"/>
    </source>
</evidence>
<name>A0A166AP71_METOA</name>
<organism evidence="4 5">
    <name type="scientific">Methanobrevibacter oralis</name>
    <dbReference type="NCBI Taxonomy" id="66851"/>
    <lineage>
        <taxon>Archaea</taxon>
        <taxon>Methanobacteriati</taxon>
        <taxon>Methanobacteriota</taxon>
        <taxon>Methanomada group</taxon>
        <taxon>Methanobacteria</taxon>
        <taxon>Methanobacteriales</taxon>
        <taxon>Methanobacteriaceae</taxon>
        <taxon>Methanobrevibacter</taxon>
    </lineage>
</organism>
<dbReference type="PANTHER" id="PTHR12818:SF0">
    <property type="entry name" value="TRNA (ADENINE(37)-N6)-METHYLTRANSFERASE"/>
    <property type="match status" value="1"/>
</dbReference>
<dbReference type="EMBL" id="LWMU01000072">
    <property type="protein sequence ID" value="KZX12291.1"/>
    <property type="molecule type" value="Genomic_DNA"/>
</dbReference>
<evidence type="ECO:0000313" key="5">
    <source>
        <dbReference type="Proteomes" id="UP000077428"/>
    </source>
</evidence>
<reference evidence="5" key="1">
    <citation type="journal article" date="2016" name="Genome Announc.">
        <title>Draft Genome Sequences of Methanobrevibacter curvatus DSM11111, Methanobrevibacter cuticularis DSM11139, Methanobrevibacter filiformis DSM11501, and Methanobrevibacter oralis DSM7256.</title>
        <authorList>
            <person name="Poehlein A."/>
            <person name="Seedorf H."/>
        </authorList>
    </citation>
    <scope>NUCLEOTIDE SEQUENCE [LARGE SCALE GENOMIC DNA]</scope>
    <source>
        <strain evidence="5">DSM 7256 / JCM 30027 / ZR</strain>
    </source>
</reference>
<evidence type="ECO:0000313" key="4">
    <source>
        <dbReference type="EMBL" id="KZX12291.1"/>
    </source>
</evidence>